<dbReference type="InterPro" id="IPR020826">
    <property type="entry name" value="Transketolase_BS"/>
</dbReference>
<organism evidence="12 13">
    <name type="scientific">Rhodococcus maanshanensis</name>
    <dbReference type="NCBI Taxonomy" id="183556"/>
    <lineage>
        <taxon>Bacteria</taxon>
        <taxon>Bacillati</taxon>
        <taxon>Actinomycetota</taxon>
        <taxon>Actinomycetes</taxon>
        <taxon>Mycobacteriales</taxon>
        <taxon>Nocardiaceae</taxon>
        <taxon>Rhodococcus</taxon>
    </lineage>
</organism>
<keyword evidence="6 10" id="KW-0460">Magnesium</keyword>
<evidence type="ECO:0000256" key="10">
    <source>
        <dbReference type="HAMAP-Rule" id="MF_00315"/>
    </source>
</evidence>
<evidence type="ECO:0000256" key="5">
    <source>
        <dbReference type="ARBA" id="ARBA00022723"/>
    </source>
</evidence>
<dbReference type="SUPFAM" id="SSF52518">
    <property type="entry name" value="Thiamin diphosphate-binding fold (THDP-binding)"/>
    <property type="match status" value="2"/>
</dbReference>
<dbReference type="SUPFAM" id="SSF52922">
    <property type="entry name" value="TK C-terminal domain-like"/>
    <property type="match status" value="1"/>
</dbReference>
<evidence type="ECO:0000259" key="11">
    <source>
        <dbReference type="SMART" id="SM00861"/>
    </source>
</evidence>
<dbReference type="EMBL" id="FOAW01000007">
    <property type="protein sequence ID" value="SEL23976.1"/>
    <property type="molecule type" value="Genomic_DNA"/>
</dbReference>
<dbReference type="GO" id="GO:0019288">
    <property type="term" value="P:isopentenyl diphosphate biosynthetic process, methylerythritol 4-phosphate pathway"/>
    <property type="evidence" value="ECO:0007669"/>
    <property type="project" value="TreeGrafter"/>
</dbReference>
<evidence type="ECO:0000256" key="6">
    <source>
        <dbReference type="ARBA" id="ARBA00022842"/>
    </source>
</evidence>
<dbReference type="GO" id="GO:0016114">
    <property type="term" value="P:terpenoid biosynthetic process"/>
    <property type="evidence" value="ECO:0007669"/>
    <property type="project" value="UniProtKB-UniRule"/>
</dbReference>
<evidence type="ECO:0000256" key="8">
    <source>
        <dbReference type="ARBA" id="ARBA00023052"/>
    </source>
</evidence>
<keyword evidence="13" id="KW-1185">Reference proteome</keyword>
<dbReference type="CDD" id="cd07033">
    <property type="entry name" value="TPP_PYR_DXS_TK_like"/>
    <property type="match status" value="1"/>
</dbReference>
<keyword evidence="7 10" id="KW-0784">Thiamine biosynthesis</keyword>
<evidence type="ECO:0000313" key="12">
    <source>
        <dbReference type="EMBL" id="SEL23976.1"/>
    </source>
</evidence>
<dbReference type="InterPro" id="IPR005475">
    <property type="entry name" value="Transketolase-like_Pyr-bd"/>
</dbReference>
<dbReference type="EC" id="2.2.1.7" evidence="10"/>
<dbReference type="Gene3D" id="3.40.50.920">
    <property type="match status" value="1"/>
</dbReference>
<dbReference type="InterPro" id="IPR049557">
    <property type="entry name" value="Transketolase_CS"/>
</dbReference>
<dbReference type="InterPro" id="IPR033248">
    <property type="entry name" value="Transketolase_C"/>
</dbReference>
<feature type="binding site" evidence="10">
    <location>
        <position position="203"/>
    </location>
    <ligand>
        <name>Mg(2+)</name>
        <dbReference type="ChEBI" id="CHEBI:18420"/>
    </ligand>
</feature>
<dbReference type="InterPro" id="IPR009014">
    <property type="entry name" value="Transketo_C/PFOR_II"/>
</dbReference>
<sequence>MAAVGLSACESAVARNAAAGAGDPGEWPLLAKVTAPGDIRGLDPGEIAELCTQIRGFLIQKVCATGGHLGGNLGVVELTVALHRAFDSPRDVLIFDTGHQTYVHKILTGRGADFDGLRQEGGLSGYPSRGESAHDTVENSHASTALSYADGLAKAFALRGEKGRRVVAVIGDGGMTGGLAWEGLNNLSVPGSGLPVVVVLNDNGRSYDPTVGGLAAHLGALRRARHEDASTTERSPAPRLVANTVFEHLGLAYIGPVDGHDVAALESAFDHAGSLDRPVLVHVVTAKGRGYEPAETDDADRMHGIGILDPATGAATAPGKSTWTDVFGDEIVRIGERRADVVCVTAAMSKPVGLGPFARTFPDRVFDVGIAEQHAVCSAAGLAMGGLHPVVCLYATFLGRAFDQVLMDVALQRQPVTFVLDRAGITGPDGASHHGMWDTGILSLVPGVRVAAPRDPASLRELLGEAVADDRGPTVIRYPKATAGQDIPATRRVDGLDILYDPGSRSPEVLLVAAGVMAGPCLEAAALLRGSGIGATVVDPRWITPINPALIELAARHRLVVTVEDAARTGGMGALLVEACADAALTTPVRPLGLPRAFIDHGGRGDLLARHGLTGERIAAAAARLLAGSSDEPDDPAHE</sequence>
<dbReference type="GO" id="GO:0030976">
    <property type="term" value="F:thiamine pyrophosphate binding"/>
    <property type="evidence" value="ECO:0007669"/>
    <property type="project" value="UniProtKB-UniRule"/>
</dbReference>
<comment type="function">
    <text evidence="10">Catalyzes the acyloin condensation reaction between C atoms 2 and 3 of pyruvate and glyceraldehyde 3-phosphate to yield 1-deoxy-D-xylulose-5-phosphate (DXP).</text>
</comment>
<feature type="binding site" evidence="10">
    <location>
        <position position="99"/>
    </location>
    <ligand>
        <name>thiamine diphosphate</name>
        <dbReference type="ChEBI" id="CHEBI:58937"/>
    </ligand>
</feature>
<gene>
    <name evidence="10" type="primary">dxs</name>
    <name evidence="12" type="ORF">SAMN05444583_10765</name>
</gene>
<dbReference type="PANTHER" id="PTHR43322">
    <property type="entry name" value="1-D-DEOXYXYLULOSE 5-PHOSPHATE SYNTHASE-RELATED"/>
    <property type="match status" value="1"/>
</dbReference>
<feature type="domain" description="Transketolase-like pyrimidine-binding" evidence="11">
    <location>
        <begin position="321"/>
        <end position="485"/>
    </location>
</feature>
<reference evidence="13" key="1">
    <citation type="submission" date="2016-10" db="EMBL/GenBank/DDBJ databases">
        <authorList>
            <person name="Varghese N."/>
            <person name="Submissions S."/>
        </authorList>
    </citation>
    <scope>NUCLEOTIDE SEQUENCE [LARGE SCALE GENOMIC DNA]</scope>
    <source>
        <strain evidence="13">DSM 44675</strain>
    </source>
</reference>
<dbReference type="SMART" id="SM00861">
    <property type="entry name" value="Transket_pyr"/>
    <property type="match status" value="1"/>
</dbReference>
<evidence type="ECO:0000313" key="13">
    <source>
        <dbReference type="Proteomes" id="UP000198677"/>
    </source>
</evidence>
<feature type="binding site" evidence="10">
    <location>
        <begin position="140"/>
        <end position="142"/>
    </location>
    <ligand>
        <name>thiamine diphosphate</name>
        <dbReference type="ChEBI" id="CHEBI:58937"/>
    </ligand>
</feature>
<evidence type="ECO:0000256" key="7">
    <source>
        <dbReference type="ARBA" id="ARBA00022977"/>
    </source>
</evidence>
<feature type="binding site" evidence="10">
    <location>
        <begin position="173"/>
        <end position="174"/>
    </location>
    <ligand>
        <name>thiamine diphosphate</name>
        <dbReference type="ChEBI" id="CHEBI:58937"/>
    </ligand>
</feature>
<keyword evidence="4 10" id="KW-0808">Transferase</keyword>
<evidence type="ECO:0000256" key="4">
    <source>
        <dbReference type="ARBA" id="ARBA00022679"/>
    </source>
</evidence>
<dbReference type="InterPro" id="IPR005477">
    <property type="entry name" value="Dxylulose-5-P_synthase"/>
</dbReference>
<comment type="catalytic activity">
    <reaction evidence="10">
        <text>D-glyceraldehyde 3-phosphate + pyruvate + H(+) = 1-deoxy-D-xylulose 5-phosphate + CO2</text>
        <dbReference type="Rhea" id="RHEA:12605"/>
        <dbReference type="ChEBI" id="CHEBI:15361"/>
        <dbReference type="ChEBI" id="CHEBI:15378"/>
        <dbReference type="ChEBI" id="CHEBI:16526"/>
        <dbReference type="ChEBI" id="CHEBI:57792"/>
        <dbReference type="ChEBI" id="CHEBI:59776"/>
        <dbReference type="EC" id="2.2.1.7"/>
    </reaction>
</comment>
<dbReference type="UniPathway" id="UPA00064">
    <property type="reaction ID" value="UER00091"/>
</dbReference>
<comment type="pathway">
    <text evidence="1 10">Metabolic intermediate biosynthesis; 1-deoxy-D-xylulose 5-phosphate biosynthesis; 1-deoxy-D-xylulose 5-phosphate from D-glyceraldehyde 3-phosphate and pyruvate: step 1/1.</text>
</comment>
<evidence type="ECO:0000256" key="1">
    <source>
        <dbReference type="ARBA" id="ARBA00004980"/>
    </source>
</evidence>
<keyword evidence="5 10" id="KW-0479">Metal-binding</keyword>
<dbReference type="PROSITE" id="PS00801">
    <property type="entry name" value="TRANSKETOLASE_1"/>
    <property type="match status" value="1"/>
</dbReference>
<dbReference type="GO" id="GO:0000287">
    <property type="term" value="F:magnesium ion binding"/>
    <property type="evidence" value="ECO:0007669"/>
    <property type="project" value="UniProtKB-UniRule"/>
</dbReference>
<dbReference type="Pfam" id="PF13292">
    <property type="entry name" value="DXP_synthase_N"/>
    <property type="match status" value="2"/>
</dbReference>
<evidence type="ECO:0000256" key="3">
    <source>
        <dbReference type="ARBA" id="ARBA00011738"/>
    </source>
</evidence>
<comment type="cofactor">
    <cofactor evidence="10">
        <name>thiamine diphosphate</name>
        <dbReference type="ChEBI" id="CHEBI:58937"/>
    </cofactor>
    <text evidence="10">Binds 1 thiamine pyrophosphate per subunit.</text>
</comment>
<comment type="similarity">
    <text evidence="2 10">Belongs to the transketolase family. DXPS subfamily.</text>
</comment>
<keyword evidence="8 10" id="KW-0786">Thiamine pyrophosphate</keyword>
<dbReference type="Pfam" id="PF02779">
    <property type="entry name" value="Transket_pyr"/>
    <property type="match status" value="1"/>
</dbReference>
<name>A0A1H7NKG3_9NOCA</name>
<dbReference type="HAMAP" id="MF_00315">
    <property type="entry name" value="DXP_synth"/>
    <property type="match status" value="1"/>
</dbReference>
<keyword evidence="9 10" id="KW-0414">Isoprene biosynthesis</keyword>
<feature type="binding site" evidence="10">
    <location>
        <position position="291"/>
    </location>
    <ligand>
        <name>thiamine diphosphate</name>
        <dbReference type="ChEBI" id="CHEBI:58937"/>
    </ligand>
</feature>
<comment type="subunit">
    <text evidence="3 10">Homodimer.</text>
</comment>
<feature type="binding site" evidence="10">
    <location>
        <position position="172"/>
    </location>
    <ligand>
        <name>Mg(2+)</name>
        <dbReference type="ChEBI" id="CHEBI:18420"/>
    </ligand>
</feature>
<dbReference type="GO" id="GO:0005829">
    <property type="term" value="C:cytosol"/>
    <property type="evidence" value="ECO:0007669"/>
    <property type="project" value="TreeGrafter"/>
</dbReference>
<protein>
    <recommendedName>
        <fullName evidence="10">1-deoxy-D-xylulose-5-phosphate synthase</fullName>
        <ecNumber evidence="10">2.2.1.7</ecNumber>
    </recommendedName>
    <alternativeName>
        <fullName evidence="10">1-deoxyxylulose-5-phosphate synthase</fullName>
        <shortName evidence="10">DXP synthase</shortName>
        <shortName evidence="10">DXPS</shortName>
    </alternativeName>
</protein>
<comment type="cofactor">
    <cofactor evidence="10">
        <name>Mg(2+)</name>
        <dbReference type="ChEBI" id="CHEBI:18420"/>
    </cofactor>
    <text evidence="10">Binds 1 Mg(2+) ion per subunit.</text>
</comment>
<dbReference type="NCBIfam" id="NF003933">
    <property type="entry name" value="PRK05444.2-2"/>
    <property type="match status" value="1"/>
</dbReference>
<evidence type="ECO:0000256" key="2">
    <source>
        <dbReference type="ARBA" id="ARBA00011081"/>
    </source>
</evidence>
<dbReference type="FunFam" id="3.40.50.970:FF:000005">
    <property type="entry name" value="1-deoxy-D-xylulose-5-phosphate synthase"/>
    <property type="match status" value="1"/>
</dbReference>
<dbReference type="AlphaFoldDB" id="A0A1H7NKG3"/>
<proteinExistence type="inferred from homology"/>
<feature type="binding site" evidence="10">
    <location>
        <position position="372"/>
    </location>
    <ligand>
        <name>thiamine diphosphate</name>
        <dbReference type="ChEBI" id="CHEBI:58937"/>
    </ligand>
</feature>
<dbReference type="InterPro" id="IPR029061">
    <property type="entry name" value="THDP-binding"/>
</dbReference>
<accession>A0A1H7NKG3</accession>
<dbReference type="GO" id="GO:0009228">
    <property type="term" value="P:thiamine biosynthetic process"/>
    <property type="evidence" value="ECO:0007669"/>
    <property type="project" value="UniProtKB-UniRule"/>
</dbReference>
<dbReference type="PANTHER" id="PTHR43322:SF5">
    <property type="entry name" value="1-DEOXY-D-XYLULOSE-5-PHOSPHATE SYNTHASE, CHLOROPLASTIC"/>
    <property type="match status" value="1"/>
</dbReference>
<dbReference type="Proteomes" id="UP000198677">
    <property type="component" value="Unassembled WGS sequence"/>
</dbReference>
<dbReference type="CDD" id="cd02007">
    <property type="entry name" value="TPP_DXS"/>
    <property type="match status" value="1"/>
</dbReference>
<evidence type="ECO:0000256" key="9">
    <source>
        <dbReference type="ARBA" id="ARBA00023229"/>
    </source>
</evidence>
<dbReference type="GO" id="GO:0008661">
    <property type="term" value="F:1-deoxy-D-xylulose-5-phosphate synthase activity"/>
    <property type="evidence" value="ECO:0007669"/>
    <property type="project" value="UniProtKB-UniRule"/>
</dbReference>
<feature type="binding site" evidence="10">
    <location>
        <position position="203"/>
    </location>
    <ligand>
        <name>thiamine diphosphate</name>
        <dbReference type="ChEBI" id="CHEBI:58937"/>
    </ligand>
</feature>
<dbReference type="Gene3D" id="3.40.50.970">
    <property type="match status" value="2"/>
</dbReference>
<dbReference type="PROSITE" id="PS00802">
    <property type="entry name" value="TRANSKETOLASE_2"/>
    <property type="match status" value="1"/>
</dbReference>
<dbReference type="Pfam" id="PF02780">
    <property type="entry name" value="Transketolase_C"/>
    <property type="match status" value="1"/>
</dbReference>